<accession>A0ABD1V049</accession>
<comment type="caution">
    <text evidence="2">The sequence shown here is derived from an EMBL/GenBank/DDBJ whole genome shotgun (WGS) entry which is preliminary data.</text>
</comment>
<proteinExistence type="predicted"/>
<protein>
    <submittedName>
        <fullName evidence="2">Uncharacterized protein</fullName>
    </submittedName>
</protein>
<name>A0ABD1V049_9LAMI</name>
<dbReference type="Proteomes" id="UP001604277">
    <property type="component" value="Unassembled WGS sequence"/>
</dbReference>
<evidence type="ECO:0000256" key="1">
    <source>
        <dbReference type="SAM" id="MobiDB-lite"/>
    </source>
</evidence>
<organism evidence="2 3">
    <name type="scientific">Forsythia ovata</name>
    <dbReference type="NCBI Taxonomy" id="205694"/>
    <lineage>
        <taxon>Eukaryota</taxon>
        <taxon>Viridiplantae</taxon>
        <taxon>Streptophyta</taxon>
        <taxon>Embryophyta</taxon>
        <taxon>Tracheophyta</taxon>
        <taxon>Spermatophyta</taxon>
        <taxon>Magnoliopsida</taxon>
        <taxon>eudicotyledons</taxon>
        <taxon>Gunneridae</taxon>
        <taxon>Pentapetalae</taxon>
        <taxon>asterids</taxon>
        <taxon>lamiids</taxon>
        <taxon>Lamiales</taxon>
        <taxon>Oleaceae</taxon>
        <taxon>Forsythieae</taxon>
        <taxon>Forsythia</taxon>
    </lineage>
</organism>
<gene>
    <name evidence="2" type="ORF">Fot_23301</name>
</gene>
<feature type="region of interest" description="Disordered" evidence="1">
    <location>
        <begin position="73"/>
        <end position="140"/>
    </location>
</feature>
<evidence type="ECO:0000313" key="3">
    <source>
        <dbReference type="Proteomes" id="UP001604277"/>
    </source>
</evidence>
<feature type="compositionally biased region" description="Basic and acidic residues" evidence="1">
    <location>
        <begin position="91"/>
        <end position="100"/>
    </location>
</feature>
<evidence type="ECO:0000313" key="2">
    <source>
        <dbReference type="EMBL" id="KAL2530700.1"/>
    </source>
</evidence>
<reference evidence="3" key="1">
    <citation type="submission" date="2024-07" db="EMBL/GenBank/DDBJ databases">
        <title>Two chromosome-level genome assemblies of Korean endemic species Abeliophyllum distichum and Forsythia ovata (Oleaceae).</title>
        <authorList>
            <person name="Jang H."/>
        </authorList>
    </citation>
    <scope>NUCLEOTIDE SEQUENCE [LARGE SCALE GENOMIC DNA]</scope>
</reference>
<dbReference type="EMBL" id="JBFOLJ010000006">
    <property type="protein sequence ID" value="KAL2530700.1"/>
    <property type="molecule type" value="Genomic_DNA"/>
</dbReference>
<dbReference type="AlphaFoldDB" id="A0ABD1V049"/>
<sequence>MKNHKVVVTGKINPTKVMKKVKKKTGKKMEFVDIDKEDKNLRGRNEWKWPLNCQQQRQTTEAGDIGLKIYISSETKPKSVSPAHSSPPKLEVSETTHHTDTPLALSPIQAPVVNTVKSKPGSDNCAVASPESQNDKTSTE</sequence>
<keyword evidence="3" id="KW-1185">Reference proteome</keyword>